<dbReference type="InterPro" id="IPR036397">
    <property type="entry name" value="RNaseH_sf"/>
</dbReference>
<comment type="caution">
    <text evidence="1">The sequence shown here is derived from an EMBL/GenBank/DDBJ whole genome shotgun (WGS) entry which is preliminary data.</text>
</comment>
<organism evidence="1 2">
    <name type="scientific">Aromia moschata</name>
    <dbReference type="NCBI Taxonomy" id="1265417"/>
    <lineage>
        <taxon>Eukaryota</taxon>
        <taxon>Metazoa</taxon>
        <taxon>Ecdysozoa</taxon>
        <taxon>Arthropoda</taxon>
        <taxon>Hexapoda</taxon>
        <taxon>Insecta</taxon>
        <taxon>Pterygota</taxon>
        <taxon>Neoptera</taxon>
        <taxon>Endopterygota</taxon>
        <taxon>Coleoptera</taxon>
        <taxon>Polyphaga</taxon>
        <taxon>Cucujiformia</taxon>
        <taxon>Chrysomeloidea</taxon>
        <taxon>Cerambycidae</taxon>
        <taxon>Cerambycinae</taxon>
        <taxon>Callichromatini</taxon>
        <taxon>Aromia</taxon>
    </lineage>
</organism>
<sequence length="105" mass="12886">MTNTFVDRRLTTRMIGEELHFNHTTVHQILTNELGMRKICAKMVQKTLSQERKRVLAWRERCLDFLESIENYPYFMERVITGDETWVFEYDTEIKRQSMEWHKRL</sequence>
<evidence type="ECO:0000313" key="2">
    <source>
        <dbReference type="Proteomes" id="UP001162162"/>
    </source>
</evidence>
<dbReference type="Proteomes" id="UP001162162">
    <property type="component" value="Unassembled WGS sequence"/>
</dbReference>
<dbReference type="EMBL" id="JAPWTK010000182">
    <property type="protein sequence ID" value="KAJ8946559.1"/>
    <property type="molecule type" value="Genomic_DNA"/>
</dbReference>
<name>A0AAV8Y8B7_9CUCU</name>
<dbReference type="PANTHER" id="PTHR46060">
    <property type="entry name" value="MARINER MOS1 TRANSPOSASE-LIKE PROTEIN"/>
    <property type="match status" value="1"/>
</dbReference>
<evidence type="ECO:0008006" key="3">
    <source>
        <dbReference type="Google" id="ProtNLM"/>
    </source>
</evidence>
<dbReference type="AlphaFoldDB" id="A0AAV8Y8B7"/>
<keyword evidence="2" id="KW-1185">Reference proteome</keyword>
<proteinExistence type="predicted"/>
<dbReference type="InterPro" id="IPR052709">
    <property type="entry name" value="Transposase-MT_Hybrid"/>
</dbReference>
<protein>
    <recommendedName>
        <fullName evidence="3">Mariner transposase</fullName>
    </recommendedName>
</protein>
<dbReference type="PANTHER" id="PTHR46060:SF1">
    <property type="entry name" value="MARINER MOS1 TRANSPOSASE-LIKE PROTEIN"/>
    <property type="match status" value="1"/>
</dbReference>
<dbReference type="GO" id="GO:0003676">
    <property type="term" value="F:nucleic acid binding"/>
    <property type="evidence" value="ECO:0007669"/>
    <property type="project" value="InterPro"/>
</dbReference>
<gene>
    <name evidence="1" type="ORF">NQ318_008289</name>
</gene>
<dbReference type="Gene3D" id="3.30.420.10">
    <property type="entry name" value="Ribonuclease H-like superfamily/Ribonuclease H"/>
    <property type="match status" value="1"/>
</dbReference>
<accession>A0AAV8Y8B7</accession>
<evidence type="ECO:0000313" key="1">
    <source>
        <dbReference type="EMBL" id="KAJ8946559.1"/>
    </source>
</evidence>
<reference evidence="1" key="1">
    <citation type="journal article" date="2023" name="Insect Mol. Biol.">
        <title>Genome sequencing provides insights into the evolution of gene families encoding plant cell wall-degrading enzymes in longhorned beetles.</title>
        <authorList>
            <person name="Shin N.R."/>
            <person name="Okamura Y."/>
            <person name="Kirsch R."/>
            <person name="Pauchet Y."/>
        </authorList>
    </citation>
    <scope>NUCLEOTIDE SEQUENCE</scope>
    <source>
        <strain evidence="1">AMC_N1</strain>
    </source>
</reference>